<evidence type="ECO:0000256" key="8">
    <source>
        <dbReference type="ARBA" id="ARBA00048679"/>
    </source>
</evidence>
<dbReference type="InterPro" id="IPR000719">
    <property type="entry name" value="Prot_kinase_dom"/>
</dbReference>
<comment type="catalytic activity">
    <reaction evidence="8">
        <text>L-seryl-[protein] + ATP = O-phospho-L-seryl-[protein] + ADP + H(+)</text>
        <dbReference type="Rhea" id="RHEA:17989"/>
        <dbReference type="Rhea" id="RHEA-COMP:9863"/>
        <dbReference type="Rhea" id="RHEA-COMP:11604"/>
        <dbReference type="ChEBI" id="CHEBI:15378"/>
        <dbReference type="ChEBI" id="CHEBI:29999"/>
        <dbReference type="ChEBI" id="CHEBI:30616"/>
        <dbReference type="ChEBI" id="CHEBI:83421"/>
        <dbReference type="ChEBI" id="CHEBI:456216"/>
        <dbReference type="EC" id="2.7.11.1"/>
    </reaction>
</comment>
<evidence type="ECO:0000256" key="9">
    <source>
        <dbReference type="SAM" id="MobiDB-lite"/>
    </source>
</evidence>
<dbReference type="PROSITE" id="PS50011">
    <property type="entry name" value="PROTEIN_KINASE_DOM"/>
    <property type="match status" value="1"/>
</dbReference>
<reference evidence="11 12" key="1">
    <citation type="journal article" date="2023" name="Commun. Biol.">
        <title>Genome analysis of Parmales, the sister group of diatoms, reveals the evolutionary specialization of diatoms from phago-mixotrophs to photoautotrophs.</title>
        <authorList>
            <person name="Ban H."/>
            <person name="Sato S."/>
            <person name="Yoshikawa S."/>
            <person name="Yamada K."/>
            <person name="Nakamura Y."/>
            <person name="Ichinomiya M."/>
            <person name="Sato N."/>
            <person name="Blanc-Mathieu R."/>
            <person name="Endo H."/>
            <person name="Kuwata A."/>
            <person name="Ogata H."/>
        </authorList>
    </citation>
    <scope>NUCLEOTIDE SEQUENCE [LARGE SCALE GENOMIC DNA]</scope>
</reference>
<evidence type="ECO:0000256" key="5">
    <source>
        <dbReference type="ARBA" id="ARBA00022777"/>
    </source>
</evidence>
<gene>
    <name evidence="11" type="ORF">TeGR_g1153</name>
</gene>
<evidence type="ECO:0000256" key="1">
    <source>
        <dbReference type="ARBA" id="ARBA00012513"/>
    </source>
</evidence>
<dbReference type="SMART" id="SM00220">
    <property type="entry name" value="S_TKc"/>
    <property type="match status" value="1"/>
</dbReference>
<dbReference type="PANTHER" id="PTHR24356">
    <property type="entry name" value="SERINE/THREONINE-PROTEIN KINASE"/>
    <property type="match status" value="1"/>
</dbReference>
<dbReference type="EMBL" id="BRYB01005288">
    <property type="protein sequence ID" value="GMI22632.1"/>
    <property type="molecule type" value="Genomic_DNA"/>
</dbReference>
<comment type="caution">
    <text evidence="11">The sequence shown here is derived from an EMBL/GenBank/DDBJ whole genome shotgun (WGS) entry which is preliminary data.</text>
</comment>
<evidence type="ECO:0000256" key="6">
    <source>
        <dbReference type="ARBA" id="ARBA00022840"/>
    </source>
</evidence>
<dbReference type="EC" id="2.7.11.1" evidence="1"/>
<keyword evidence="6" id="KW-0067">ATP-binding</keyword>
<keyword evidence="4" id="KW-0547">Nucleotide-binding</keyword>
<evidence type="ECO:0000313" key="11">
    <source>
        <dbReference type="EMBL" id="GMI22632.1"/>
    </source>
</evidence>
<feature type="non-terminal residue" evidence="11">
    <location>
        <position position="1"/>
    </location>
</feature>
<dbReference type="Gene3D" id="1.10.510.10">
    <property type="entry name" value="Transferase(Phosphotransferase) domain 1"/>
    <property type="match status" value="1"/>
</dbReference>
<feature type="non-terminal residue" evidence="11">
    <location>
        <position position="347"/>
    </location>
</feature>
<feature type="region of interest" description="Disordered" evidence="9">
    <location>
        <begin position="95"/>
        <end position="117"/>
    </location>
</feature>
<comment type="catalytic activity">
    <reaction evidence="7">
        <text>L-threonyl-[protein] + ATP = O-phospho-L-threonyl-[protein] + ADP + H(+)</text>
        <dbReference type="Rhea" id="RHEA:46608"/>
        <dbReference type="Rhea" id="RHEA-COMP:11060"/>
        <dbReference type="Rhea" id="RHEA-COMP:11605"/>
        <dbReference type="ChEBI" id="CHEBI:15378"/>
        <dbReference type="ChEBI" id="CHEBI:30013"/>
        <dbReference type="ChEBI" id="CHEBI:30616"/>
        <dbReference type="ChEBI" id="CHEBI:61977"/>
        <dbReference type="ChEBI" id="CHEBI:456216"/>
        <dbReference type="EC" id="2.7.11.1"/>
    </reaction>
</comment>
<dbReference type="SUPFAM" id="SSF56112">
    <property type="entry name" value="Protein kinase-like (PK-like)"/>
    <property type="match status" value="1"/>
</dbReference>
<dbReference type="Pfam" id="PF00069">
    <property type="entry name" value="Pkinase"/>
    <property type="match status" value="1"/>
</dbReference>
<dbReference type="PANTHER" id="PTHR24356:SF1">
    <property type="entry name" value="SERINE_THREONINE-PROTEIN KINASE GREATWALL"/>
    <property type="match status" value="1"/>
</dbReference>
<keyword evidence="12" id="KW-1185">Reference proteome</keyword>
<evidence type="ECO:0000256" key="4">
    <source>
        <dbReference type="ARBA" id="ARBA00022741"/>
    </source>
</evidence>
<dbReference type="Proteomes" id="UP001165060">
    <property type="component" value="Unassembled WGS sequence"/>
</dbReference>
<evidence type="ECO:0000256" key="3">
    <source>
        <dbReference type="ARBA" id="ARBA00022679"/>
    </source>
</evidence>
<name>A0ABQ6MAD5_9STRA</name>
<keyword evidence="3" id="KW-0808">Transferase</keyword>
<feature type="domain" description="Protein kinase" evidence="10">
    <location>
        <begin position="119"/>
        <end position="347"/>
    </location>
</feature>
<dbReference type="InterPro" id="IPR008271">
    <property type="entry name" value="Ser/Thr_kinase_AS"/>
</dbReference>
<proteinExistence type="predicted"/>
<dbReference type="InterPro" id="IPR050236">
    <property type="entry name" value="Ser_Thr_kinase_AGC"/>
</dbReference>
<keyword evidence="5" id="KW-0418">Kinase</keyword>
<accession>A0ABQ6MAD5</accession>
<evidence type="ECO:0000256" key="2">
    <source>
        <dbReference type="ARBA" id="ARBA00022527"/>
    </source>
</evidence>
<organism evidence="11 12">
    <name type="scientific">Tetraparma gracilis</name>
    <dbReference type="NCBI Taxonomy" id="2962635"/>
    <lineage>
        <taxon>Eukaryota</taxon>
        <taxon>Sar</taxon>
        <taxon>Stramenopiles</taxon>
        <taxon>Ochrophyta</taxon>
        <taxon>Bolidophyceae</taxon>
        <taxon>Parmales</taxon>
        <taxon>Triparmaceae</taxon>
        <taxon>Tetraparma</taxon>
    </lineage>
</organism>
<evidence type="ECO:0000313" key="12">
    <source>
        <dbReference type="Proteomes" id="UP001165060"/>
    </source>
</evidence>
<dbReference type="PROSITE" id="PS00108">
    <property type="entry name" value="PROTEIN_KINASE_ST"/>
    <property type="match status" value="1"/>
</dbReference>
<dbReference type="InterPro" id="IPR011009">
    <property type="entry name" value="Kinase-like_dom_sf"/>
</dbReference>
<keyword evidence="2" id="KW-0723">Serine/threonine-protein kinase</keyword>
<evidence type="ECO:0000256" key="7">
    <source>
        <dbReference type="ARBA" id="ARBA00047899"/>
    </source>
</evidence>
<sequence>QKQQLHITGFCTIKQTSDDFTVRLCVEGARATVLGLVASVNRLAGVEVRLQEKESSCPTRFFDTFSVHFEGLIGPMKLDLPALSLEEPAPPPVGKVFSPEAPKRGIDMSPPSGTSPLQYRKVRTIQNNDSKFVFEVHGPENEVLVMKETTMAAGNKKADAERNELRNEFMALVAVHSSDDDAEGGADSGAGGLFAPTRTPGVVPVPTMFDEDIRTTMIYPLYVMDMVRTASEFVDAYARKHMAMGCKETQARIWVAQLLHSVDRMQSKGIVHRDLKLKNLLVDWTGNCIITDLEMAINDQGADDVLTGVELLGTPLYIPPELIMKRKLHKSLNDVWAVGVIAWELVS</sequence>
<evidence type="ECO:0000259" key="10">
    <source>
        <dbReference type="PROSITE" id="PS50011"/>
    </source>
</evidence>
<protein>
    <recommendedName>
        <fullName evidence="1">non-specific serine/threonine protein kinase</fullName>
        <ecNumber evidence="1">2.7.11.1</ecNumber>
    </recommendedName>
</protein>